<accession>A0A5D3WLW7</accession>
<feature type="domain" description="Signal transduction histidine kinase dimerisation/phosphoacceptor" evidence="3">
    <location>
        <begin position="56"/>
        <end position="82"/>
    </location>
</feature>
<evidence type="ECO:0000313" key="4">
    <source>
        <dbReference type="EMBL" id="TYO99479.1"/>
    </source>
</evidence>
<reference evidence="4 5" key="1">
    <citation type="submission" date="2019-07" db="EMBL/GenBank/DDBJ databases">
        <title>Genomic Encyclopedia of Type Strains, Phase IV (KMG-IV): sequencing the most valuable type-strain genomes for metagenomic binning, comparative biology and taxonomic classification.</title>
        <authorList>
            <person name="Goeker M."/>
        </authorList>
    </citation>
    <scope>NUCLEOTIDE SEQUENCE [LARGE SCALE GENOMIC DNA]</scope>
    <source>
        <strain evidence="4 5">SS015</strain>
    </source>
</reference>
<name>A0A5D3WLW7_9BACT</name>
<comment type="caution">
    <text evidence="4">The sequence shown here is derived from an EMBL/GenBank/DDBJ whole genome shotgun (WGS) entry which is preliminary data.</text>
</comment>
<dbReference type="Pfam" id="PF00512">
    <property type="entry name" value="HisKA"/>
    <property type="match status" value="1"/>
</dbReference>
<dbReference type="Gene3D" id="1.10.287.130">
    <property type="match status" value="1"/>
</dbReference>
<dbReference type="RefSeq" id="WP_246140161.1">
    <property type="nucleotide sequence ID" value="NZ_VNIB01000002.1"/>
</dbReference>
<organism evidence="4 5">
    <name type="scientific">Geothermobacter ehrlichii</name>
    <dbReference type="NCBI Taxonomy" id="213224"/>
    <lineage>
        <taxon>Bacteria</taxon>
        <taxon>Pseudomonadati</taxon>
        <taxon>Thermodesulfobacteriota</taxon>
        <taxon>Desulfuromonadia</taxon>
        <taxon>Desulfuromonadales</taxon>
        <taxon>Geothermobacteraceae</taxon>
        <taxon>Geothermobacter</taxon>
    </lineage>
</organism>
<keyword evidence="5" id="KW-1185">Reference proteome</keyword>
<dbReference type="AlphaFoldDB" id="A0A5D3WLW7"/>
<dbReference type="GO" id="GO:0000155">
    <property type="term" value="F:phosphorelay sensor kinase activity"/>
    <property type="evidence" value="ECO:0007669"/>
    <property type="project" value="InterPro"/>
</dbReference>
<dbReference type="Proteomes" id="UP000324159">
    <property type="component" value="Unassembled WGS sequence"/>
</dbReference>
<comment type="catalytic activity">
    <reaction evidence="1">
        <text>ATP + protein L-histidine = ADP + protein N-phospho-L-histidine.</text>
        <dbReference type="EC" id="2.7.13.3"/>
    </reaction>
</comment>
<proteinExistence type="predicted"/>
<dbReference type="EMBL" id="VNIB01000002">
    <property type="protein sequence ID" value="TYO99479.1"/>
    <property type="molecule type" value="Genomic_DNA"/>
</dbReference>
<dbReference type="EC" id="2.7.13.3" evidence="2"/>
<dbReference type="SUPFAM" id="SSF47384">
    <property type="entry name" value="Homodimeric domain of signal transducing histidine kinase"/>
    <property type="match status" value="1"/>
</dbReference>
<evidence type="ECO:0000256" key="1">
    <source>
        <dbReference type="ARBA" id="ARBA00000085"/>
    </source>
</evidence>
<evidence type="ECO:0000259" key="3">
    <source>
        <dbReference type="Pfam" id="PF00512"/>
    </source>
</evidence>
<gene>
    <name evidence="4" type="ORF">EDC39_1021</name>
</gene>
<dbReference type="CDD" id="cd00082">
    <property type="entry name" value="HisKA"/>
    <property type="match status" value="1"/>
</dbReference>
<evidence type="ECO:0000313" key="5">
    <source>
        <dbReference type="Proteomes" id="UP000324159"/>
    </source>
</evidence>
<evidence type="ECO:0000256" key="2">
    <source>
        <dbReference type="ARBA" id="ARBA00012438"/>
    </source>
</evidence>
<dbReference type="InterPro" id="IPR003661">
    <property type="entry name" value="HisK_dim/P_dom"/>
</dbReference>
<dbReference type="InterPro" id="IPR036097">
    <property type="entry name" value="HisK_dim/P_sf"/>
</dbReference>
<protein>
    <recommendedName>
        <fullName evidence="2">histidine kinase</fullName>
        <ecNumber evidence="2">2.7.13.3</ecNumber>
    </recommendedName>
</protein>
<sequence length="90" mass="9796">MPLQVFGIPDSSRLLSLRLLRAIQDNAFQSLWLLSPEGILEDANRTALKTIGAAIGELAAGVAHEINNPINGVLNYVQILLNKSRGRFNS</sequence>